<dbReference type="Proteomes" id="UP000321749">
    <property type="component" value="Unassembled WGS sequence"/>
</dbReference>
<keyword evidence="5" id="KW-0547">Nucleotide-binding</keyword>
<evidence type="ECO:0000256" key="7">
    <source>
        <dbReference type="ARBA" id="ARBA00022840"/>
    </source>
</evidence>
<dbReference type="PANTHER" id="PTHR24421:SF10">
    <property type="entry name" value="NITRATE_NITRITE SENSOR PROTEIN NARQ"/>
    <property type="match status" value="1"/>
</dbReference>
<gene>
    <name evidence="13" type="ORF">ABA31_22190</name>
</gene>
<evidence type="ECO:0000313" key="14">
    <source>
        <dbReference type="Proteomes" id="UP000321749"/>
    </source>
</evidence>
<dbReference type="Gene3D" id="3.30.565.10">
    <property type="entry name" value="Histidine kinase-like ATPase, C-terminal domain"/>
    <property type="match status" value="1"/>
</dbReference>
<evidence type="ECO:0000256" key="2">
    <source>
        <dbReference type="ARBA" id="ARBA00012438"/>
    </source>
</evidence>
<dbReference type="GO" id="GO:0000155">
    <property type="term" value="F:phosphorelay sensor kinase activity"/>
    <property type="evidence" value="ECO:0007669"/>
    <property type="project" value="InterPro"/>
</dbReference>
<dbReference type="InterPro" id="IPR050482">
    <property type="entry name" value="Sensor_HK_TwoCompSys"/>
</dbReference>
<feature type="transmembrane region" description="Helical" evidence="10">
    <location>
        <begin position="15"/>
        <end position="36"/>
    </location>
</feature>
<evidence type="ECO:0000256" key="5">
    <source>
        <dbReference type="ARBA" id="ARBA00022741"/>
    </source>
</evidence>
<keyword evidence="8" id="KW-0902">Two-component regulatory system</keyword>
<keyword evidence="10" id="KW-1133">Transmembrane helix</keyword>
<feature type="transmembrane region" description="Helical" evidence="10">
    <location>
        <begin position="72"/>
        <end position="103"/>
    </location>
</feature>
<organism evidence="13 14">
    <name type="scientific">Agrococcus baldri</name>
    <dbReference type="NCBI Taxonomy" id="153730"/>
    <lineage>
        <taxon>Bacteria</taxon>
        <taxon>Bacillati</taxon>
        <taxon>Actinomycetota</taxon>
        <taxon>Actinomycetes</taxon>
        <taxon>Micrococcales</taxon>
        <taxon>Microbacteriaceae</taxon>
        <taxon>Agrococcus</taxon>
    </lineage>
</organism>
<protein>
    <recommendedName>
        <fullName evidence="2">histidine kinase</fullName>
        <ecNumber evidence="2">2.7.13.3</ecNumber>
    </recommendedName>
</protein>
<sequence>MLRPTEMLPWRSRAWTVPLTAAATLAIGLLFLALDVPLNTTPMVRLEHAGWVHAALLVLGCLALLVKRRAPLTVLAGATALFAADITIGGTIGVLLVLVDAIYSAALHTSDRGRRVLLAIIATLAIGGTVLVLVLSGDLRLAAFTALQLVAVVVTPYWWGLAVQRERSRAALEAQRADDLERLAALTQQEVVQAERGRMARDLHDAIASELSAIAIHTEAALAAPQPQRSSLETIRAASIRSLEQMRSMILVLRAGGDAPAAPDRLSDAEGIIGRARERGLDVTLVGEPPPMPVAIDQAAGRILQESLTNAMKHAPGATATVRVERTGDALTLRVESAMDASARPSAPPSAGLGVRMMRERATALGGELTAGPDREGGARWTVQTTLPLTA</sequence>
<keyword evidence="9" id="KW-0175">Coiled coil</keyword>
<dbReference type="RefSeq" id="WP_146795517.1">
    <property type="nucleotide sequence ID" value="NZ_BJUU01000015.1"/>
</dbReference>
<evidence type="ECO:0000256" key="8">
    <source>
        <dbReference type="ARBA" id="ARBA00023012"/>
    </source>
</evidence>
<dbReference type="CDD" id="cd16917">
    <property type="entry name" value="HATPase_UhpB-NarQ-NarX-like"/>
    <property type="match status" value="1"/>
</dbReference>
<reference evidence="13 14" key="1">
    <citation type="submission" date="2019-07" db="EMBL/GenBank/DDBJ databases">
        <title>Whole genome shotgun sequence of Agrococcus baldri NBRC 103055.</title>
        <authorList>
            <person name="Hosoyama A."/>
            <person name="Uohara A."/>
            <person name="Ohji S."/>
            <person name="Ichikawa N."/>
        </authorList>
    </citation>
    <scope>NUCLEOTIDE SEQUENCE [LARGE SCALE GENOMIC DNA]</scope>
    <source>
        <strain evidence="13 14">NBRC 103055</strain>
    </source>
</reference>
<dbReference type="Pfam" id="PF02518">
    <property type="entry name" value="HATPase_c"/>
    <property type="match status" value="1"/>
</dbReference>
<keyword evidence="4" id="KW-0808">Transferase</keyword>
<evidence type="ECO:0000256" key="10">
    <source>
        <dbReference type="SAM" id="Phobius"/>
    </source>
</evidence>
<dbReference type="AlphaFoldDB" id="A0AA87RKJ4"/>
<evidence type="ECO:0000313" key="13">
    <source>
        <dbReference type="EMBL" id="GEK80868.1"/>
    </source>
</evidence>
<dbReference type="InterPro" id="IPR036890">
    <property type="entry name" value="HATPase_C_sf"/>
</dbReference>
<dbReference type="InterPro" id="IPR003594">
    <property type="entry name" value="HATPase_dom"/>
</dbReference>
<evidence type="ECO:0000256" key="4">
    <source>
        <dbReference type="ARBA" id="ARBA00022679"/>
    </source>
</evidence>
<name>A0AA87RKJ4_9MICO</name>
<comment type="catalytic activity">
    <reaction evidence="1">
        <text>ATP + protein L-histidine = ADP + protein N-phospho-L-histidine.</text>
        <dbReference type="EC" id="2.7.13.3"/>
    </reaction>
</comment>
<evidence type="ECO:0000259" key="12">
    <source>
        <dbReference type="Pfam" id="PF07730"/>
    </source>
</evidence>
<keyword evidence="3" id="KW-0597">Phosphoprotein</keyword>
<dbReference type="PANTHER" id="PTHR24421">
    <property type="entry name" value="NITRATE/NITRITE SENSOR PROTEIN NARX-RELATED"/>
    <property type="match status" value="1"/>
</dbReference>
<accession>A0AA87RKJ4</accession>
<dbReference type="GO" id="GO:0005524">
    <property type="term" value="F:ATP binding"/>
    <property type="evidence" value="ECO:0007669"/>
    <property type="project" value="UniProtKB-KW"/>
</dbReference>
<dbReference type="EMBL" id="BJUU01000015">
    <property type="protein sequence ID" value="GEK80868.1"/>
    <property type="molecule type" value="Genomic_DNA"/>
</dbReference>
<proteinExistence type="predicted"/>
<keyword evidence="14" id="KW-1185">Reference proteome</keyword>
<dbReference type="Gene3D" id="1.20.5.1930">
    <property type="match status" value="1"/>
</dbReference>
<feature type="domain" description="Signal transduction histidine kinase subgroup 3 dimerisation and phosphoacceptor" evidence="12">
    <location>
        <begin position="195"/>
        <end position="256"/>
    </location>
</feature>
<keyword evidence="10" id="KW-0472">Membrane</keyword>
<evidence type="ECO:0000256" key="6">
    <source>
        <dbReference type="ARBA" id="ARBA00022777"/>
    </source>
</evidence>
<evidence type="ECO:0000256" key="3">
    <source>
        <dbReference type="ARBA" id="ARBA00022553"/>
    </source>
</evidence>
<dbReference type="Pfam" id="PF07730">
    <property type="entry name" value="HisKA_3"/>
    <property type="match status" value="1"/>
</dbReference>
<keyword evidence="6 13" id="KW-0418">Kinase</keyword>
<dbReference type="EC" id="2.7.13.3" evidence="2"/>
<feature type="transmembrane region" description="Helical" evidence="10">
    <location>
        <begin position="48"/>
        <end position="66"/>
    </location>
</feature>
<keyword evidence="10" id="KW-0812">Transmembrane</keyword>
<evidence type="ECO:0000256" key="1">
    <source>
        <dbReference type="ARBA" id="ARBA00000085"/>
    </source>
</evidence>
<dbReference type="GO" id="GO:0046983">
    <property type="term" value="F:protein dimerization activity"/>
    <property type="evidence" value="ECO:0007669"/>
    <property type="project" value="InterPro"/>
</dbReference>
<dbReference type="InterPro" id="IPR011712">
    <property type="entry name" value="Sig_transdc_His_kin_sub3_dim/P"/>
</dbReference>
<dbReference type="SUPFAM" id="SSF55874">
    <property type="entry name" value="ATPase domain of HSP90 chaperone/DNA topoisomerase II/histidine kinase"/>
    <property type="match status" value="1"/>
</dbReference>
<feature type="transmembrane region" description="Helical" evidence="10">
    <location>
        <begin position="141"/>
        <end position="159"/>
    </location>
</feature>
<keyword evidence="7" id="KW-0067">ATP-binding</keyword>
<dbReference type="GO" id="GO:0016020">
    <property type="term" value="C:membrane"/>
    <property type="evidence" value="ECO:0007669"/>
    <property type="project" value="InterPro"/>
</dbReference>
<feature type="transmembrane region" description="Helical" evidence="10">
    <location>
        <begin position="115"/>
        <end position="135"/>
    </location>
</feature>
<evidence type="ECO:0000256" key="9">
    <source>
        <dbReference type="SAM" id="Coils"/>
    </source>
</evidence>
<evidence type="ECO:0000259" key="11">
    <source>
        <dbReference type="Pfam" id="PF02518"/>
    </source>
</evidence>
<feature type="domain" description="Histidine kinase/HSP90-like ATPase" evidence="11">
    <location>
        <begin position="300"/>
        <end position="389"/>
    </location>
</feature>
<feature type="coiled-coil region" evidence="9">
    <location>
        <begin position="169"/>
        <end position="197"/>
    </location>
</feature>
<comment type="caution">
    <text evidence="13">The sequence shown here is derived from an EMBL/GenBank/DDBJ whole genome shotgun (WGS) entry which is preliminary data.</text>
</comment>